<keyword evidence="1" id="KW-0812">Transmembrane</keyword>
<feature type="transmembrane region" description="Helical" evidence="1">
    <location>
        <begin position="75"/>
        <end position="97"/>
    </location>
</feature>
<sequence>MALTWRKEYLDLVLVPVGLLIMFGYHLFLLYRVLNLPETTSIGYENHNKKAWVERIMQVEAKDRGFAISVISSNISAATSLSSICLVLSSLIGAWLGSSSDNIFTSNLIYGDVRSSTVSIKYITLLSCFLLAFTAFVQTTRCFAHAIFLISMPNTDIPATYVEKEMVRGSNYWEVGLRAIYFATTLLLWIFGPIPMFVSVVVMVAVLHNLDTNSTPLHPYQPLQSHNLFKKIGQGITTEHNQMRNENRNRTSVVQP</sequence>
<evidence type="ECO:0000256" key="1">
    <source>
        <dbReference type="SAM" id="Phobius"/>
    </source>
</evidence>
<dbReference type="Proteomes" id="UP001642360">
    <property type="component" value="Unassembled WGS sequence"/>
</dbReference>
<dbReference type="Pfam" id="PF04654">
    <property type="entry name" value="DUF599"/>
    <property type="match status" value="1"/>
</dbReference>
<proteinExistence type="predicted"/>
<feature type="transmembrane region" description="Helical" evidence="1">
    <location>
        <begin position="118"/>
        <end position="137"/>
    </location>
</feature>
<accession>A0ABC8UC31</accession>
<feature type="transmembrane region" description="Helical" evidence="1">
    <location>
        <begin position="12"/>
        <end position="31"/>
    </location>
</feature>
<keyword evidence="1" id="KW-1133">Transmembrane helix</keyword>
<gene>
    <name evidence="2" type="ORF">ILEXP_LOCUS49276</name>
</gene>
<organism evidence="2 3">
    <name type="scientific">Ilex paraguariensis</name>
    <name type="common">yerba mate</name>
    <dbReference type="NCBI Taxonomy" id="185542"/>
    <lineage>
        <taxon>Eukaryota</taxon>
        <taxon>Viridiplantae</taxon>
        <taxon>Streptophyta</taxon>
        <taxon>Embryophyta</taxon>
        <taxon>Tracheophyta</taxon>
        <taxon>Spermatophyta</taxon>
        <taxon>Magnoliopsida</taxon>
        <taxon>eudicotyledons</taxon>
        <taxon>Gunneridae</taxon>
        <taxon>Pentapetalae</taxon>
        <taxon>asterids</taxon>
        <taxon>campanulids</taxon>
        <taxon>Aquifoliales</taxon>
        <taxon>Aquifoliaceae</taxon>
        <taxon>Ilex</taxon>
    </lineage>
</organism>
<feature type="transmembrane region" description="Helical" evidence="1">
    <location>
        <begin position="179"/>
        <end position="207"/>
    </location>
</feature>
<evidence type="ECO:0000313" key="3">
    <source>
        <dbReference type="Proteomes" id="UP001642360"/>
    </source>
</evidence>
<dbReference type="EMBL" id="CAUOFW020007471">
    <property type="protein sequence ID" value="CAK9179342.1"/>
    <property type="molecule type" value="Genomic_DNA"/>
</dbReference>
<keyword evidence="1" id="KW-0472">Membrane</keyword>
<reference evidence="2 3" key="1">
    <citation type="submission" date="2024-02" db="EMBL/GenBank/DDBJ databases">
        <authorList>
            <person name="Vignale AGUSTIN F."/>
            <person name="Sosa J E."/>
            <person name="Modenutti C."/>
        </authorList>
    </citation>
    <scope>NUCLEOTIDE SEQUENCE [LARGE SCALE GENOMIC DNA]</scope>
</reference>
<dbReference type="AlphaFoldDB" id="A0ABC8UC31"/>
<dbReference type="PANTHER" id="PTHR31168:SF30">
    <property type="entry name" value="DUF599 DOMAIN-CONTAINING PROTEIN"/>
    <property type="match status" value="1"/>
</dbReference>
<name>A0ABC8UC31_9AQUA</name>
<dbReference type="PANTHER" id="PTHR31168">
    <property type="entry name" value="OS02G0292800 PROTEIN"/>
    <property type="match status" value="1"/>
</dbReference>
<keyword evidence="3" id="KW-1185">Reference proteome</keyword>
<dbReference type="InterPro" id="IPR006747">
    <property type="entry name" value="DUF599"/>
</dbReference>
<comment type="caution">
    <text evidence="2">The sequence shown here is derived from an EMBL/GenBank/DDBJ whole genome shotgun (WGS) entry which is preliminary data.</text>
</comment>
<evidence type="ECO:0000313" key="2">
    <source>
        <dbReference type="EMBL" id="CAK9179342.1"/>
    </source>
</evidence>
<protein>
    <submittedName>
        <fullName evidence="2">Uncharacterized protein</fullName>
    </submittedName>
</protein>